<organism evidence="4 5">
    <name type="scientific">Pisolithus microcarpus 441</name>
    <dbReference type="NCBI Taxonomy" id="765257"/>
    <lineage>
        <taxon>Eukaryota</taxon>
        <taxon>Fungi</taxon>
        <taxon>Dikarya</taxon>
        <taxon>Basidiomycota</taxon>
        <taxon>Agaricomycotina</taxon>
        <taxon>Agaricomycetes</taxon>
        <taxon>Agaricomycetidae</taxon>
        <taxon>Boletales</taxon>
        <taxon>Sclerodermatineae</taxon>
        <taxon>Pisolithaceae</taxon>
        <taxon>Pisolithus</taxon>
    </lineage>
</organism>
<evidence type="ECO:0000313" key="5">
    <source>
        <dbReference type="Proteomes" id="UP000054018"/>
    </source>
</evidence>
<dbReference type="FunFam" id="2.60.34.10:FF:000001">
    <property type="entry name" value="Molecular chaperone DnaK"/>
    <property type="match status" value="1"/>
</dbReference>
<keyword evidence="2" id="KW-0067">ATP-binding</keyword>
<dbReference type="Gene3D" id="2.60.34.10">
    <property type="entry name" value="Substrate Binding Domain Of DNAk, Chain A, domain 1"/>
    <property type="match status" value="1"/>
</dbReference>
<evidence type="ECO:0000256" key="3">
    <source>
        <dbReference type="SAM" id="MobiDB-lite"/>
    </source>
</evidence>
<evidence type="ECO:0000256" key="2">
    <source>
        <dbReference type="ARBA" id="ARBA00022840"/>
    </source>
</evidence>
<feature type="region of interest" description="Disordered" evidence="3">
    <location>
        <begin position="49"/>
        <end position="79"/>
    </location>
</feature>
<sequence length="983" mass="111876">MPAEKQTVTCESCGKVFKLTRYGPHRKSCIKRARREKEDNAYLGLLHRASSSGSQQLSRVDDPDFATQPSTGTGPQQDINEFWSVPAEVNPHMDIADEANGIDINSNNVDDILIEYHPSAGWPSEKIPFVKFVWGHRPKAYKPNTSTDPWYPFRSRLDFEFAELVLKAALSKEQINCFLKLIKSARCGSDPFMLNEYSDLHSTWQAASHHTTAFKKEIVCIDGIDGEPHEFPMYYRPLMDWAIDLLKHPGVGLHFVFDAVRLFKFDGSTFVHFVDELWTAAEFWNVQSRLPPDGKVLPFILYADKVKLSSFGRQKGYPVVARLANLPTWIWNGEGIGGSHIVREDKEHSRKPRFVNFKNAVWHHSFKKLLETIEKESQTGCWVNCWDGIVCCFFLVVLILSANYEEQAVMALVRGVKSNFPCPICLIPHDDISKFPAQCELRTSDNVVKVLQEACSQETAEKGEQILIWQGLRDVDNAFLVVANTDVYHMLSWDRLHANFMGKFGNHLWLELLRILDKGGHQVMAKVEKKLSVLYTDGQEFEDLSKVVVFACHDTLLPVEKEGYLLLHCLRAYIEFDLYTAFELHMTHTLAAGQEALATFNTLMQKFSEKTENTKKNWNFPKNHMCAHTFDDVEAKGVTRNFSTKLNEKMHGPLKEKYQRHMNFKNVTDQILDIDHLELVSEFIHCRITDYNMYISNEEIIGDDDTEQEDFFHVKLGSKTKHPLTLEAIKQRSITDKAFIRFWAKLNEFLNRYFTVVGKSLPGGKPIQFPPNAEIMEYKYIKVNFESVVDWCQYTDHLWCNPNFHGRSRYDCVLIKTQQQDIFGQLIFMFQCVGGILAGNVADILLLDVTPPSLGIETLGGIMTKLINHNTTIPTKKLQVFSTAADGQTAIKVKIFQGERELVRDNKLLGNFNLVGIPPAPKGVPQIEITFNINANGIVHVNAKDKATGKDQSMTIASSLGLSNKDIEHMVADAEKYADADKA</sequence>
<dbReference type="Pfam" id="PF00012">
    <property type="entry name" value="HSP70"/>
    <property type="match status" value="1"/>
</dbReference>
<dbReference type="GO" id="GO:0005524">
    <property type="term" value="F:ATP binding"/>
    <property type="evidence" value="ECO:0007669"/>
    <property type="project" value="UniProtKB-KW"/>
</dbReference>
<accession>A0A0C9YEW8</accession>
<name>A0A0C9YEW8_9AGAM</name>
<dbReference type="OrthoDB" id="3239511at2759"/>
<feature type="compositionally biased region" description="Polar residues" evidence="3">
    <location>
        <begin position="67"/>
        <end position="79"/>
    </location>
</feature>
<dbReference type="PANTHER" id="PTHR19375">
    <property type="entry name" value="HEAT SHOCK PROTEIN 70KDA"/>
    <property type="match status" value="1"/>
</dbReference>
<dbReference type="Pfam" id="PF18759">
    <property type="entry name" value="Plavaka"/>
    <property type="match status" value="1"/>
</dbReference>
<keyword evidence="1" id="KW-0547">Nucleotide-binding</keyword>
<dbReference type="GO" id="GO:0140662">
    <property type="term" value="F:ATP-dependent protein folding chaperone"/>
    <property type="evidence" value="ECO:0007669"/>
    <property type="project" value="InterPro"/>
</dbReference>
<gene>
    <name evidence="4" type="ORF">PISMIDRAFT_16735</name>
</gene>
<dbReference type="STRING" id="765257.A0A0C9YEW8"/>
<feature type="compositionally biased region" description="Polar residues" evidence="3">
    <location>
        <begin position="49"/>
        <end position="58"/>
    </location>
</feature>
<reference evidence="4 5" key="1">
    <citation type="submission" date="2014-04" db="EMBL/GenBank/DDBJ databases">
        <authorList>
            <consortium name="DOE Joint Genome Institute"/>
            <person name="Kuo A."/>
            <person name="Kohler A."/>
            <person name="Costa M.D."/>
            <person name="Nagy L.G."/>
            <person name="Floudas D."/>
            <person name="Copeland A."/>
            <person name="Barry K.W."/>
            <person name="Cichocki N."/>
            <person name="Veneault-Fourrey C."/>
            <person name="LaButti K."/>
            <person name="Lindquist E.A."/>
            <person name="Lipzen A."/>
            <person name="Lundell T."/>
            <person name="Morin E."/>
            <person name="Murat C."/>
            <person name="Sun H."/>
            <person name="Tunlid A."/>
            <person name="Henrissat B."/>
            <person name="Grigoriev I.V."/>
            <person name="Hibbett D.S."/>
            <person name="Martin F."/>
            <person name="Nordberg H.P."/>
            <person name="Cantor M.N."/>
            <person name="Hua S.X."/>
        </authorList>
    </citation>
    <scope>NUCLEOTIDE SEQUENCE [LARGE SCALE GENOMIC DNA]</scope>
    <source>
        <strain evidence="4 5">441</strain>
    </source>
</reference>
<dbReference type="InterPro" id="IPR013126">
    <property type="entry name" value="Hsp_70_fam"/>
</dbReference>
<dbReference type="InterPro" id="IPR041078">
    <property type="entry name" value="Plavaka"/>
</dbReference>
<evidence type="ECO:0000313" key="4">
    <source>
        <dbReference type="EMBL" id="KIK15136.1"/>
    </source>
</evidence>
<keyword evidence="5" id="KW-1185">Reference proteome</keyword>
<proteinExistence type="predicted"/>
<dbReference type="PRINTS" id="PR00301">
    <property type="entry name" value="HEATSHOCK70"/>
</dbReference>
<dbReference type="SUPFAM" id="SSF100920">
    <property type="entry name" value="Heat shock protein 70kD (HSP70), peptide-binding domain"/>
    <property type="match status" value="1"/>
</dbReference>
<dbReference type="Proteomes" id="UP000054018">
    <property type="component" value="Unassembled WGS sequence"/>
</dbReference>
<reference evidence="5" key="2">
    <citation type="submission" date="2015-01" db="EMBL/GenBank/DDBJ databases">
        <title>Evolutionary Origins and Diversification of the Mycorrhizal Mutualists.</title>
        <authorList>
            <consortium name="DOE Joint Genome Institute"/>
            <consortium name="Mycorrhizal Genomics Consortium"/>
            <person name="Kohler A."/>
            <person name="Kuo A."/>
            <person name="Nagy L.G."/>
            <person name="Floudas D."/>
            <person name="Copeland A."/>
            <person name="Barry K.W."/>
            <person name="Cichocki N."/>
            <person name="Veneault-Fourrey C."/>
            <person name="LaButti K."/>
            <person name="Lindquist E.A."/>
            <person name="Lipzen A."/>
            <person name="Lundell T."/>
            <person name="Morin E."/>
            <person name="Murat C."/>
            <person name="Riley R."/>
            <person name="Ohm R."/>
            <person name="Sun H."/>
            <person name="Tunlid A."/>
            <person name="Henrissat B."/>
            <person name="Grigoriev I.V."/>
            <person name="Hibbett D.S."/>
            <person name="Martin F."/>
        </authorList>
    </citation>
    <scope>NUCLEOTIDE SEQUENCE [LARGE SCALE GENOMIC DNA]</scope>
    <source>
        <strain evidence="5">441</strain>
    </source>
</reference>
<dbReference type="EMBL" id="KN833905">
    <property type="protein sequence ID" value="KIK15136.1"/>
    <property type="molecule type" value="Genomic_DNA"/>
</dbReference>
<dbReference type="HOGENOM" id="CLU_009122_0_0_1"/>
<dbReference type="InterPro" id="IPR029047">
    <property type="entry name" value="HSP70_peptide-bd_sf"/>
</dbReference>
<protein>
    <submittedName>
        <fullName evidence="4">Uncharacterized protein</fullName>
    </submittedName>
</protein>
<dbReference type="AlphaFoldDB" id="A0A0C9YEW8"/>
<evidence type="ECO:0000256" key="1">
    <source>
        <dbReference type="ARBA" id="ARBA00022741"/>
    </source>
</evidence>